<dbReference type="Proteomes" id="UP001501461">
    <property type="component" value="Unassembled WGS sequence"/>
</dbReference>
<dbReference type="Pfam" id="PF13279">
    <property type="entry name" value="4HBT_2"/>
    <property type="match status" value="1"/>
</dbReference>
<dbReference type="SUPFAM" id="SSF54637">
    <property type="entry name" value="Thioesterase/thiol ester dehydrase-isomerase"/>
    <property type="match status" value="1"/>
</dbReference>
<dbReference type="PANTHER" id="PTHR31793">
    <property type="entry name" value="4-HYDROXYBENZOYL-COA THIOESTERASE FAMILY MEMBER"/>
    <property type="match status" value="1"/>
</dbReference>
<evidence type="ECO:0000313" key="2">
    <source>
        <dbReference type="Proteomes" id="UP001501461"/>
    </source>
</evidence>
<dbReference type="Gene3D" id="3.10.129.10">
    <property type="entry name" value="Hotdog Thioesterase"/>
    <property type="match status" value="1"/>
</dbReference>
<dbReference type="InterPro" id="IPR029069">
    <property type="entry name" value="HotDog_dom_sf"/>
</dbReference>
<evidence type="ECO:0008006" key="3">
    <source>
        <dbReference type="Google" id="ProtNLM"/>
    </source>
</evidence>
<name>A0ABN2U4L5_9MICC</name>
<accession>A0ABN2U4L5</accession>
<dbReference type="InterPro" id="IPR050563">
    <property type="entry name" value="4-hydroxybenzoyl-CoA_TE"/>
</dbReference>
<dbReference type="RefSeq" id="WP_343955959.1">
    <property type="nucleotide sequence ID" value="NZ_BAAAMN010000008.1"/>
</dbReference>
<keyword evidence="2" id="KW-1185">Reference proteome</keyword>
<sequence>MSNFTEIQAIATPIDVQLRWSDQDINGHINNVRILTLVEEARILATQQWTDTTPGQSGPKRVTRAMNASFEREVQYGPETTVWAWITHIGSSSFTFGQLLTQHGQPCVYAEATMVVLDDETGKPKPHDEAFRWVLETHAGPGFSAE</sequence>
<comment type="caution">
    <text evidence="1">The sequence shown here is derived from an EMBL/GenBank/DDBJ whole genome shotgun (WGS) entry which is preliminary data.</text>
</comment>
<evidence type="ECO:0000313" key="1">
    <source>
        <dbReference type="EMBL" id="GAA2027794.1"/>
    </source>
</evidence>
<proteinExistence type="predicted"/>
<protein>
    <recommendedName>
        <fullName evidence="3">Acyl-CoA thioester hydrolase</fullName>
    </recommendedName>
</protein>
<organism evidence="1 2">
    <name type="scientific">Yaniella flava</name>
    <dbReference type="NCBI Taxonomy" id="287930"/>
    <lineage>
        <taxon>Bacteria</taxon>
        <taxon>Bacillati</taxon>
        <taxon>Actinomycetota</taxon>
        <taxon>Actinomycetes</taxon>
        <taxon>Micrococcales</taxon>
        <taxon>Micrococcaceae</taxon>
        <taxon>Yaniella</taxon>
    </lineage>
</organism>
<dbReference type="CDD" id="cd00586">
    <property type="entry name" value="4HBT"/>
    <property type="match status" value="1"/>
</dbReference>
<dbReference type="PANTHER" id="PTHR31793:SF24">
    <property type="entry name" value="LONG-CHAIN ACYL-COA THIOESTERASE FADM"/>
    <property type="match status" value="1"/>
</dbReference>
<dbReference type="EMBL" id="BAAAMN010000008">
    <property type="protein sequence ID" value="GAA2027794.1"/>
    <property type="molecule type" value="Genomic_DNA"/>
</dbReference>
<reference evidence="2" key="1">
    <citation type="journal article" date="2019" name="Int. J. Syst. Evol. Microbiol.">
        <title>The Global Catalogue of Microorganisms (GCM) 10K type strain sequencing project: providing services to taxonomists for standard genome sequencing and annotation.</title>
        <authorList>
            <consortium name="The Broad Institute Genomics Platform"/>
            <consortium name="The Broad Institute Genome Sequencing Center for Infectious Disease"/>
            <person name="Wu L."/>
            <person name="Ma J."/>
        </authorList>
    </citation>
    <scope>NUCLEOTIDE SEQUENCE [LARGE SCALE GENOMIC DNA]</scope>
    <source>
        <strain evidence="2">JCM 13595</strain>
    </source>
</reference>
<gene>
    <name evidence="1" type="ORF">GCM10009720_04400</name>
</gene>